<evidence type="ECO:0000313" key="2">
    <source>
        <dbReference type="EMBL" id="GBP62533.1"/>
    </source>
</evidence>
<evidence type="ECO:0000313" key="3">
    <source>
        <dbReference type="Proteomes" id="UP000299102"/>
    </source>
</evidence>
<proteinExistence type="predicted"/>
<dbReference type="AlphaFoldDB" id="A0A4C1XH81"/>
<sequence length="79" mass="8660">MSSNRFCRRPARRASTTSPTFQIEGSPTSMPHAGPLYRRDEDSPVRTLLGRRARAADGYGRSSHPAAPLTDCPDSKDVD</sequence>
<dbReference type="Proteomes" id="UP000299102">
    <property type="component" value="Unassembled WGS sequence"/>
</dbReference>
<accession>A0A4C1XH81</accession>
<protein>
    <submittedName>
        <fullName evidence="2">Uncharacterized protein</fullName>
    </submittedName>
</protein>
<comment type="caution">
    <text evidence="2">The sequence shown here is derived from an EMBL/GenBank/DDBJ whole genome shotgun (WGS) entry which is preliminary data.</text>
</comment>
<gene>
    <name evidence="2" type="ORF">EVAR_21905_1</name>
</gene>
<dbReference type="EMBL" id="BGZK01000843">
    <property type="protein sequence ID" value="GBP62533.1"/>
    <property type="molecule type" value="Genomic_DNA"/>
</dbReference>
<evidence type="ECO:0000256" key="1">
    <source>
        <dbReference type="SAM" id="MobiDB-lite"/>
    </source>
</evidence>
<organism evidence="2 3">
    <name type="scientific">Eumeta variegata</name>
    <name type="common">Bagworm moth</name>
    <name type="synonym">Eumeta japonica</name>
    <dbReference type="NCBI Taxonomy" id="151549"/>
    <lineage>
        <taxon>Eukaryota</taxon>
        <taxon>Metazoa</taxon>
        <taxon>Ecdysozoa</taxon>
        <taxon>Arthropoda</taxon>
        <taxon>Hexapoda</taxon>
        <taxon>Insecta</taxon>
        <taxon>Pterygota</taxon>
        <taxon>Neoptera</taxon>
        <taxon>Endopterygota</taxon>
        <taxon>Lepidoptera</taxon>
        <taxon>Glossata</taxon>
        <taxon>Ditrysia</taxon>
        <taxon>Tineoidea</taxon>
        <taxon>Psychidae</taxon>
        <taxon>Oiketicinae</taxon>
        <taxon>Eumeta</taxon>
    </lineage>
</organism>
<keyword evidence="3" id="KW-1185">Reference proteome</keyword>
<feature type="compositionally biased region" description="Polar residues" evidence="1">
    <location>
        <begin position="14"/>
        <end position="29"/>
    </location>
</feature>
<feature type="compositionally biased region" description="Basic residues" evidence="1">
    <location>
        <begin position="1"/>
        <end position="12"/>
    </location>
</feature>
<feature type="region of interest" description="Disordered" evidence="1">
    <location>
        <begin position="1"/>
        <end position="79"/>
    </location>
</feature>
<name>A0A4C1XH81_EUMVA</name>
<reference evidence="2 3" key="1">
    <citation type="journal article" date="2019" name="Commun. Biol.">
        <title>The bagworm genome reveals a unique fibroin gene that provides high tensile strength.</title>
        <authorList>
            <person name="Kono N."/>
            <person name="Nakamura H."/>
            <person name="Ohtoshi R."/>
            <person name="Tomita M."/>
            <person name="Numata K."/>
            <person name="Arakawa K."/>
        </authorList>
    </citation>
    <scope>NUCLEOTIDE SEQUENCE [LARGE SCALE GENOMIC DNA]</scope>
</reference>